<evidence type="ECO:0000313" key="10">
    <source>
        <dbReference type="EMBL" id="CAH2033800.1"/>
    </source>
</evidence>
<keyword evidence="3" id="KW-0677">Repeat</keyword>
<evidence type="ECO:0000256" key="2">
    <source>
        <dbReference type="ARBA" id="ARBA00022614"/>
    </source>
</evidence>
<dbReference type="Pfam" id="PF01582">
    <property type="entry name" value="TIR"/>
    <property type="match status" value="3"/>
</dbReference>
<keyword evidence="5" id="KW-0611">Plant defense</keyword>
<comment type="catalytic activity">
    <reaction evidence="7">
        <text>NAD(+) + H2O = ADP-D-ribose + nicotinamide + H(+)</text>
        <dbReference type="Rhea" id="RHEA:16301"/>
        <dbReference type="ChEBI" id="CHEBI:15377"/>
        <dbReference type="ChEBI" id="CHEBI:15378"/>
        <dbReference type="ChEBI" id="CHEBI:17154"/>
        <dbReference type="ChEBI" id="CHEBI:57540"/>
        <dbReference type="ChEBI" id="CHEBI:57967"/>
        <dbReference type="EC" id="3.2.2.6"/>
    </reaction>
    <physiologicalReaction direction="left-to-right" evidence="7">
        <dbReference type="Rhea" id="RHEA:16302"/>
    </physiologicalReaction>
</comment>
<dbReference type="InterPro" id="IPR045344">
    <property type="entry name" value="C-JID"/>
</dbReference>
<dbReference type="InterPro" id="IPR036390">
    <property type="entry name" value="WH_DNA-bd_sf"/>
</dbReference>
<dbReference type="Gene3D" id="1.10.8.430">
    <property type="entry name" value="Helical domain of apoptotic protease-activating factors"/>
    <property type="match status" value="3"/>
</dbReference>
<dbReference type="Pfam" id="PF00931">
    <property type="entry name" value="NB-ARC"/>
    <property type="match status" value="2"/>
</dbReference>
<evidence type="ECO:0000259" key="9">
    <source>
        <dbReference type="PROSITE" id="PS51697"/>
    </source>
</evidence>
<dbReference type="InterPro" id="IPR011713">
    <property type="entry name" value="Leu-rich_rpt_3"/>
</dbReference>
<dbReference type="SUPFAM" id="SSF52200">
    <property type="entry name" value="Toll/Interleukin receptor TIR domain"/>
    <property type="match status" value="3"/>
</dbReference>
<evidence type="ECO:0000256" key="3">
    <source>
        <dbReference type="ARBA" id="ARBA00022737"/>
    </source>
</evidence>
<reference evidence="10 11" key="1">
    <citation type="submission" date="2022-03" db="EMBL/GenBank/DDBJ databases">
        <authorList>
            <person name="Nunn A."/>
            <person name="Chopra R."/>
            <person name="Nunn A."/>
            <person name="Contreras Garrido A."/>
        </authorList>
    </citation>
    <scope>NUCLEOTIDE SEQUENCE [LARGE SCALE GENOMIC DNA]</scope>
</reference>
<dbReference type="PANTHER" id="PTHR11017:SF432">
    <property type="entry name" value="TIR DOMAIN-CONTAINING PROTEIN"/>
    <property type="match status" value="1"/>
</dbReference>
<dbReference type="SUPFAM" id="SSF52058">
    <property type="entry name" value="L domain-like"/>
    <property type="match status" value="5"/>
</dbReference>
<evidence type="ECO:0000259" key="8">
    <source>
        <dbReference type="PROSITE" id="PS50104"/>
    </source>
</evidence>
<feature type="domain" description="TIR" evidence="8">
    <location>
        <begin position="172"/>
        <end position="350"/>
    </location>
</feature>
<dbReference type="Pfam" id="PF23282">
    <property type="entry name" value="WHD_ROQ1"/>
    <property type="match status" value="3"/>
</dbReference>
<dbReference type="Gene3D" id="3.80.10.10">
    <property type="entry name" value="Ribonuclease Inhibitor"/>
    <property type="match status" value="7"/>
</dbReference>
<keyword evidence="11" id="KW-1185">Reference proteome</keyword>
<dbReference type="FunFam" id="3.80.10.10:FF:000386">
    <property type="entry name" value="Disease resistance protein RPS4"/>
    <property type="match status" value="2"/>
</dbReference>
<dbReference type="SUPFAM" id="SSF46785">
    <property type="entry name" value="Winged helix' DNA-binding domain"/>
    <property type="match status" value="1"/>
</dbReference>
<dbReference type="Pfam" id="PF07725">
    <property type="entry name" value="LRR_3"/>
    <property type="match status" value="2"/>
</dbReference>
<dbReference type="GO" id="GO:0006952">
    <property type="term" value="P:defense response"/>
    <property type="evidence" value="ECO:0007669"/>
    <property type="project" value="UniProtKB-KW"/>
</dbReference>
<dbReference type="PANTHER" id="PTHR11017">
    <property type="entry name" value="LEUCINE-RICH REPEAT-CONTAINING PROTEIN"/>
    <property type="match status" value="1"/>
</dbReference>
<evidence type="ECO:0000256" key="6">
    <source>
        <dbReference type="ARBA" id="ARBA00023027"/>
    </source>
</evidence>
<feature type="domain" description="TIR" evidence="8">
    <location>
        <begin position="1703"/>
        <end position="1839"/>
    </location>
</feature>
<dbReference type="SUPFAM" id="SSF52540">
    <property type="entry name" value="P-loop containing nucleoside triphosphate hydrolases"/>
    <property type="match status" value="3"/>
</dbReference>
<evidence type="ECO:0000256" key="4">
    <source>
        <dbReference type="ARBA" id="ARBA00022801"/>
    </source>
</evidence>
<dbReference type="InterPro" id="IPR055414">
    <property type="entry name" value="LRR_R13L4/SHOC2-like"/>
</dbReference>
<dbReference type="EC" id="3.2.2.6" evidence="1"/>
<dbReference type="InterPro" id="IPR006553">
    <property type="entry name" value="Leu-rich_rpt_Cys-con_subtyp"/>
</dbReference>
<keyword evidence="4" id="KW-0378">Hydrolase</keyword>
<evidence type="ECO:0000256" key="1">
    <source>
        <dbReference type="ARBA" id="ARBA00011982"/>
    </source>
</evidence>
<keyword evidence="6" id="KW-0520">NAD</keyword>
<feature type="domain" description="ALOG" evidence="9">
    <location>
        <begin position="1617"/>
        <end position="1714"/>
    </location>
</feature>
<dbReference type="Gene3D" id="3.40.50.10140">
    <property type="entry name" value="Toll/interleukin-1 receptor homology (TIR) domain"/>
    <property type="match status" value="3"/>
</dbReference>
<dbReference type="Pfam" id="PF20160">
    <property type="entry name" value="C-JID"/>
    <property type="match status" value="1"/>
</dbReference>
<dbReference type="EMBL" id="OU466857">
    <property type="protein sequence ID" value="CAH2033800.1"/>
    <property type="molecule type" value="Genomic_DNA"/>
</dbReference>
<evidence type="ECO:0000256" key="7">
    <source>
        <dbReference type="ARBA" id="ARBA00047304"/>
    </source>
</evidence>
<dbReference type="Pfam" id="PF23598">
    <property type="entry name" value="LRR_14"/>
    <property type="match status" value="2"/>
</dbReference>
<name>A0AAU9R501_THLAR</name>
<dbReference type="InterPro" id="IPR000157">
    <property type="entry name" value="TIR_dom"/>
</dbReference>
<dbReference type="PROSITE" id="PS50104">
    <property type="entry name" value="TIR"/>
    <property type="match status" value="3"/>
</dbReference>
<evidence type="ECO:0000256" key="5">
    <source>
        <dbReference type="ARBA" id="ARBA00022821"/>
    </source>
</evidence>
<dbReference type="InterPro" id="IPR044974">
    <property type="entry name" value="Disease_R_plants"/>
</dbReference>
<dbReference type="PRINTS" id="PR00364">
    <property type="entry name" value="DISEASERSIST"/>
</dbReference>
<dbReference type="InterPro" id="IPR027417">
    <property type="entry name" value="P-loop_NTPase"/>
</dbReference>
<protein>
    <recommendedName>
        <fullName evidence="1">ADP-ribosyl cyclase/cyclic ADP-ribose hydrolase</fullName>
        <ecNumber evidence="1">3.2.2.6</ecNumber>
    </recommendedName>
</protein>
<dbReference type="InterPro" id="IPR035897">
    <property type="entry name" value="Toll_tir_struct_dom_sf"/>
</dbReference>
<dbReference type="InterPro" id="IPR032675">
    <property type="entry name" value="LRR_dom_sf"/>
</dbReference>
<dbReference type="Proteomes" id="UP000836841">
    <property type="component" value="Chromosome 1"/>
</dbReference>
<evidence type="ECO:0000313" key="11">
    <source>
        <dbReference type="Proteomes" id="UP000836841"/>
    </source>
</evidence>
<dbReference type="SMART" id="SM00369">
    <property type="entry name" value="LRR_TYP"/>
    <property type="match status" value="9"/>
</dbReference>
<organism evidence="10 11">
    <name type="scientific">Thlaspi arvense</name>
    <name type="common">Field penny-cress</name>
    <dbReference type="NCBI Taxonomy" id="13288"/>
    <lineage>
        <taxon>Eukaryota</taxon>
        <taxon>Viridiplantae</taxon>
        <taxon>Streptophyta</taxon>
        <taxon>Embryophyta</taxon>
        <taxon>Tracheophyta</taxon>
        <taxon>Spermatophyta</taxon>
        <taxon>Magnoliopsida</taxon>
        <taxon>eudicotyledons</taxon>
        <taxon>Gunneridae</taxon>
        <taxon>Pentapetalae</taxon>
        <taxon>rosids</taxon>
        <taxon>malvids</taxon>
        <taxon>Brassicales</taxon>
        <taxon>Brassicaceae</taxon>
        <taxon>Thlaspideae</taxon>
        <taxon>Thlaspi</taxon>
    </lineage>
</organism>
<dbReference type="Gene3D" id="3.40.50.300">
    <property type="entry name" value="P-loop containing nucleotide triphosphate hydrolases"/>
    <property type="match status" value="2"/>
</dbReference>
<gene>
    <name evidence="10" type="ORF">TAV2_LOCUS1946</name>
</gene>
<dbReference type="InterPro" id="IPR003591">
    <property type="entry name" value="Leu-rich_rpt_typical-subtyp"/>
</dbReference>
<sequence>MAKTGSVSDPRSRLKWDIFLSFQRNTRHSFTERLYEALIKEQVRVWNGDAERGSHEEAMEGSVVFVVVLSLDYAKSHWCLEELAKLCDLESSLGHRILPIFYGVDPWHFRRPSPIEEDFKEHSKIFGDEEIQRWRRALRLVGNISGFVLSQRNVTLRVVLIDYGTWKLCGVFRYDVFLSFRGGDTRDGFADRLYKALKKEVRVFRDNEGMERGTEIAQSLEEGMADSAASVVVLSRRYADSRWCLNELAMLCDLESSLDRPILPIFYKVNPSHVRKQSHRFEKHFDEHAKRFSEEEVQRWRGAMSLVGNLAGYVHQENSVDEDDNIIDDKQRKDEDDVIERVVKKVLAQVSNTPEKVGEFTVGLESRVDDLMKLVDFKSSSGVQILGLYGMGGIGKTTLAKRFYNKIIKNFEEHRVFISDVREKSSRQDGLVNLQTTLITELSPRSPPPIEDVSSGRDKIRASVHEKKVLAVLDDVDSVDQINALVGERSWYGQGSLIIVTTRDEEILRKLSVDKQYEVSCLTETQALNLFSYHSLRKEKPTESLMELSKKIVQITGRLPLAVEVFGSLLYDKKEKEWRVQLEKLKNIRPDDLQGVLALSFESLDDEEKIVFLDIACLFLKMEISKEEVVDVLKGCGLNAEAALGVLRQKSLVKILADRDNTLWMHDQIRDMGRQMVLKESLEDPGMRSRLGDRGEVMTVLNHMKGTASIRGMVFDFKKKFVRESSAVEIPSSKLQNNSGISSAFNRIKNIFVRCPEEEKPKHSEITIPVEPFVPMSKLRLLQINNVELEGNLKLLPSELKWIQWRGCPLETLPPDFLARQLAVLDLSESGIRQVQTSRSKRGDQNLKVVNLRGCHSLEAIPDLSNHKAIEKLVFEGCKLLVKVPRSVGNLSTLLHLDFRYCSNLSEFRVDVSGLKSLEKLFLSGCSNLSVLPENIGFMPCLKELLLDGTAIMNLPESIFRLQKLKKLSLDGCRYIQELPSDMETLTSLEELYLDGTSLKNLPNSIGSLVNLQKLHMMHCTSLSKVPDTINDLKSLKELFINGSAVEELPLNPGALPCLIEFSAGGCRSLKHVPSSIGGLKSLIQLQLDNTPIETLPEEIGHLPFIQTLELRNCKSLKFLPETIGGMDRLENLYLSGSNVEELPEDFGKLEKLVQLRMNKCAKLKKLPESFGDLKSLHQLYMEETLVTELPESFGNLSNLRVLKMLKRPLNRISENDAPGTSEEPRFVMPNSFSNLVKLEELDARSWGISGKIPDAFEKLSSLEILNLGNNYFHSLPSSLKGLSNLRELSLYDCRELTRLPPLPCKLEQINLANCFSLESIADLSELTILHDLNLTNCKKVNDIPGLEKLTALKRLYTSGCNSTCSIDVKKRLSKVSLKMLRNLSLPGNRIPDWFSQGPVTFSAQPNRELRGVVIAVVVAVNQGSKDDFQVPDVLGIQAQILELGRPKYNTTLSLSGVPRTSDDQLHICRYSHHHPMATLLKDGYTIQVIKQKLPIKQDAELKMHGIHLVYEGDDDLEGEEDTVNETHLSVSQKLANFFSSFEENEASSEGDSNYRTKSFVEWDNDEPEEVSVVEQLKEGDLDWGLSGLEACSVGSGDSGSGTNIAIVVGKSTAAALKMRNPNDDWYSFREFLSNRLSPLTLSGCNAKDAIDFLREQQISGDSKVLVGRLIAACDAFGIKTKDNPFRSLAVTTYLKEARQMTREAECVVVFSCNDNLHVDEAHFIEAILKELHKREVSPLTYNLSRRENVDVEMLYRSSVGIMVVSNSFARSSQSLDHLVAIMELRKATGLEIIPAYFKVTRADICGLEGRFEAEFLQYQNSVQADRVQKWRAAIIEAAFTDGNEWTKGTQFMLAEEVVINACSRLHFENSNNLVRILALLNHPQPSDVEIEGIWGMAGIDDVSNARDAEYVVGGFGWFSRGHRIILTSRSKQVLVQSKVKGPYEIQKLCKLESSHLCKQYLNGERAVISELISCSSGIPLALKVLGSSVSKQHKINMKRHLQTLRKNPPTKIQEAFQRSFDRLDGNEKNIFLDLACFFIGKNRDHVVHLLNACGFFTSLGISNLIDESLVSLLENRIEIPIPYQDIGRFIVHKEDKNPCKRSRLWDSNDIADVLTKVSGTEAIEGIFLDASELTCKLSPTVFGKMYRLRLLKFYCSTPGNECKLYLPHGLDALPDELRLLHWENYPLEFLPQKFNPENLVEVNMPYSNMEKLWEGKKNLEKLKKIKLSHSRKLTDILMLSEALNLEHIDLEGCTSLIDVSTSISHLGKLVSLNMKDCSRLQNLPSIIDLTSLKLLNLSGCSELEDIRDFAPNLEEIYLAGSAIRELPLSIENLTELVTLDLEDCKRLQKLPMGIKSLKSIVELKLSGCTRTVVERFAVVRRLKVNEVFDFTSFLKRDSPQFRRCIIDVSRWLLLLLPHCWIPPTANSMWTRVIPSRLISLSPFAGKVSMPETEFLDHIAAATLRMLNDLSPCEIQGFPGIEARSKELEELLMFDNEEDVRTIGVLGMAGIGKTMVADIVYKRNYRQFDGYDFVDDVDKELEWHQLSHLREKLLCKVLERENLDVRAHGGMESYLSTKKLFIVLDNVTDKEQIDVLIGHQAFRKGTRILLITRDKKLLKGKANATYVVPKLNDREAMELFCLKAFPGNLYPPEEFMDLSNKFVDYSKGHPLALTLLGSDLVLKLEPYWKEKWEILKVMPDKEIQKMLEKSYEKLDGEQKSLFLDIACFFRSEKEDFVLSILKPDLVNVASVMRELEDKCLVTISYDRIEMHDLLHTMGKKIGYESIKMVGERSRLWNHKDIRYILEENTGTEFVRGIFFNMSNVERIKLSPAAFKRMSKLKFLKFQNSHCSQWCDNDCKFQFCQGLDHFKATLVYLHWQGYPYASLPSEFNPEELVDLNLRYSHIKRLWEEEKNTENLRWVDLSQSKALLNLSGLSKAKNLERLDLEGCTSLAALGPSIEQMDKLIYLNLRECTSLESLPEKINLKSLKTLILSGCSNLRDFQIISKNIESLYLEDSAIERVVEHIQSLSNLILLNLKNCRRLRDLPIDLYKLKSLQELIISGCSALESLPPIKEEMKCLEILLMDGTSIKQTPEMIYLSNLKIFSFCGSSNKDSAGVVLLPFSGSSHLSNLYLTNSNIYKLPDNFSSLHLLRCLCLSRNNIETLPESIKKLYSLMFLDLKHCCRLNSLPVLPSNLQYLDAHGCVSLEKVAKPLPVPLVTERMHTTYIFTDCFKLNRAEQEAIVSQAQLKSQLLARTALQHNHKGLVLDPLVAVCFPGSDLPSWFCHQRMGSSIETDLLPHWCNSKFIGASLCVVVTFKDHECHHANRLSVRCKSNFKNQSGRSISFSFCLGGWNESCGSSCHEPRKLGSDHVFISYNNCNVSAFQWSEESNEGNRCRPTSASFEFYLTDDTERKLECCKVIRCGMSLLYAPDENDRGSQGTRVTDNVERT</sequence>
<dbReference type="InterPro" id="IPR006936">
    <property type="entry name" value="ALOG_dom"/>
</dbReference>
<accession>A0AAU9R501</accession>
<dbReference type="GO" id="GO:0051707">
    <property type="term" value="P:response to other organism"/>
    <property type="evidence" value="ECO:0007669"/>
    <property type="project" value="UniProtKB-ARBA"/>
</dbReference>
<dbReference type="SMART" id="SM00255">
    <property type="entry name" value="TIR"/>
    <property type="match status" value="2"/>
</dbReference>
<dbReference type="GO" id="GO:0043531">
    <property type="term" value="F:ADP binding"/>
    <property type="evidence" value="ECO:0007669"/>
    <property type="project" value="InterPro"/>
</dbReference>
<dbReference type="GO" id="GO:0061809">
    <property type="term" value="F:NAD+ nucleosidase activity, cyclic ADP-ribose generating"/>
    <property type="evidence" value="ECO:0007669"/>
    <property type="project" value="UniProtKB-EC"/>
</dbReference>
<keyword evidence="2" id="KW-0433">Leucine-rich repeat</keyword>
<dbReference type="GO" id="GO:0007165">
    <property type="term" value="P:signal transduction"/>
    <property type="evidence" value="ECO:0007669"/>
    <property type="project" value="InterPro"/>
</dbReference>
<dbReference type="InterPro" id="IPR042197">
    <property type="entry name" value="Apaf_helical"/>
</dbReference>
<feature type="domain" description="TIR" evidence="8">
    <location>
        <begin position="14"/>
        <end position="163"/>
    </location>
</feature>
<dbReference type="SMART" id="SM00367">
    <property type="entry name" value="LRR_CC"/>
    <property type="match status" value="8"/>
</dbReference>
<dbReference type="InterPro" id="IPR002182">
    <property type="entry name" value="NB-ARC"/>
</dbReference>
<dbReference type="InterPro" id="IPR058192">
    <property type="entry name" value="WHD_ROQ1-like"/>
</dbReference>
<proteinExistence type="predicted"/>
<dbReference type="PROSITE" id="PS51697">
    <property type="entry name" value="ALOG"/>
    <property type="match status" value="1"/>
</dbReference>